<keyword evidence="1" id="KW-0732">Signal</keyword>
<dbReference type="EMBL" id="KI966416">
    <property type="protein sequence ID" value="EWC46661.1"/>
    <property type="molecule type" value="Genomic_DNA"/>
</dbReference>
<evidence type="ECO:0000313" key="3">
    <source>
        <dbReference type="Proteomes" id="UP000024837"/>
    </source>
</evidence>
<dbReference type="HOGENOM" id="CLU_526778_0_0_1"/>
<reference evidence="2 3" key="1">
    <citation type="submission" date="2013-05" db="EMBL/GenBank/DDBJ databases">
        <title>Drechslerella stenobrocha genome reveals carnivorous origination and mechanical trapping mechanism of predatory fungi.</title>
        <authorList>
            <person name="Liu X."/>
            <person name="Zhang W."/>
            <person name="Liu K."/>
        </authorList>
    </citation>
    <scope>NUCLEOTIDE SEQUENCE [LARGE SCALE GENOMIC DNA]</scope>
    <source>
        <strain evidence="2 3">248</strain>
    </source>
</reference>
<evidence type="ECO:0000256" key="1">
    <source>
        <dbReference type="SAM" id="SignalP"/>
    </source>
</evidence>
<feature type="signal peptide" evidence="1">
    <location>
        <begin position="1"/>
        <end position="22"/>
    </location>
</feature>
<evidence type="ECO:0000313" key="2">
    <source>
        <dbReference type="EMBL" id="EWC46661.1"/>
    </source>
</evidence>
<organism evidence="2 3">
    <name type="scientific">Drechslerella stenobrocha 248</name>
    <dbReference type="NCBI Taxonomy" id="1043628"/>
    <lineage>
        <taxon>Eukaryota</taxon>
        <taxon>Fungi</taxon>
        <taxon>Dikarya</taxon>
        <taxon>Ascomycota</taxon>
        <taxon>Pezizomycotina</taxon>
        <taxon>Orbiliomycetes</taxon>
        <taxon>Orbiliales</taxon>
        <taxon>Orbiliaceae</taxon>
        <taxon>Drechslerella</taxon>
    </lineage>
</organism>
<accession>W7HRJ3</accession>
<gene>
    <name evidence="2" type="ORF">DRE_04148</name>
</gene>
<name>W7HRJ3_9PEZI</name>
<protein>
    <submittedName>
        <fullName evidence="2">Uncharacterized protein</fullName>
    </submittedName>
</protein>
<dbReference type="OrthoDB" id="5282865at2759"/>
<keyword evidence="3" id="KW-1185">Reference proteome</keyword>
<dbReference type="Proteomes" id="UP000024837">
    <property type="component" value="Unassembled WGS sequence"/>
</dbReference>
<sequence length="517" mass="57834">MWQSVARICLVGLLLPLQGTQAAPTVEAIATSQQQQLIARELITTYNVSFDSEEFDNLGDLDWRPIPVPFEGLDWKGFEVGANKHFFQTSGGKNAFTMIPINSVAGQILSHTPALLYPDTNSTVNDTNWATGTWAPNSMQFGCALHSGIPVECTVKFTARDKWLRTIASVVSKFTPPHARLNDQNRLEAGKAPFQTIRFDDKLFKGLNQLDFQLQNFSVLYTPVTNGIEDEIVDVRTNDAVLFVIDGVSYSTKSVFPATLAPKSPTETDANEQSRELGSAMQKGYLREPSHPGNQYSYLEDNHPPLGHLAARNSNTAVNHTFVFTNPANVDAATGDFPLSNATTKPFVFDTMWRGHSQNSKGDPQRNVFFNNVTWPFSPVSDSRLNFAYTETPWAARGSAQWSTIYASIRAADHTKFNLKGLSTACHPAFITAEDKSRLGMLDNDFECHFTVLGFKANFTEEPAEHAVDVSVSDWRYWREARFPNNFKDLDILEFHVTYASTRNVRIFVDNIQYELS</sequence>
<proteinExistence type="predicted"/>
<feature type="chain" id="PRO_5004895630" evidence="1">
    <location>
        <begin position="23"/>
        <end position="517"/>
    </location>
</feature>
<dbReference type="AlphaFoldDB" id="W7HRJ3"/>